<dbReference type="EMBL" id="LR862141">
    <property type="protein sequence ID" value="CAD1820565.1"/>
    <property type="molecule type" value="Genomic_DNA"/>
</dbReference>
<name>A0A6V7NPV1_ANACO</name>
<dbReference type="SUPFAM" id="SSF56219">
    <property type="entry name" value="DNase I-like"/>
    <property type="match status" value="1"/>
</dbReference>
<feature type="compositionally biased region" description="Polar residues" evidence="1">
    <location>
        <begin position="1"/>
        <end position="16"/>
    </location>
</feature>
<dbReference type="Gene3D" id="3.60.10.10">
    <property type="entry name" value="Endonuclease/exonuclease/phosphatase"/>
    <property type="match status" value="1"/>
</dbReference>
<organism evidence="3">
    <name type="scientific">Ananas comosus var. bracteatus</name>
    <name type="common">red pineapple</name>
    <dbReference type="NCBI Taxonomy" id="296719"/>
    <lineage>
        <taxon>Eukaryota</taxon>
        <taxon>Viridiplantae</taxon>
        <taxon>Streptophyta</taxon>
        <taxon>Embryophyta</taxon>
        <taxon>Tracheophyta</taxon>
        <taxon>Spermatophyta</taxon>
        <taxon>Magnoliopsida</taxon>
        <taxon>Liliopsida</taxon>
        <taxon>Poales</taxon>
        <taxon>Bromeliaceae</taxon>
        <taxon>Bromelioideae</taxon>
        <taxon>Ananas</taxon>
    </lineage>
</organism>
<dbReference type="GO" id="GO:0003824">
    <property type="term" value="F:catalytic activity"/>
    <property type="evidence" value="ECO:0007669"/>
    <property type="project" value="InterPro"/>
</dbReference>
<gene>
    <name evidence="3" type="ORF">CB5_LOCUS3776</name>
</gene>
<dbReference type="AlphaFoldDB" id="A0A6V7NPV1"/>
<dbReference type="PANTHER" id="PTHR33710">
    <property type="entry name" value="BNAC02G09200D PROTEIN"/>
    <property type="match status" value="1"/>
</dbReference>
<proteinExistence type="predicted"/>
<evidence type="ECO:0000256" key="1">
    <source>
        <dbReference type="SAM" id="MobiDB-lite"/>
    </source>
</evidence>
<reference evidence="3" key="1">
    <citation type="submission" date="2020-07" db="EMBL/GenBank/DDBJ databases">
        <authorList>
            <person name="Lin J."/>
        </authorList>
    </citation>
    <scope>NUCLEOTIDE SEQUENCE</scope>
</reference>
<feature type="region of interest" description="Disordered" evidence="1">
    <location>
        <begin position="1"/>
        <end position="23"/>
    </location>
</feature>
<evidence type="ECO:0000313" key="3">
    <source>
        <dbReference type="EMBL" id="CAD1820565.1"/>
    </source>
</evidence>
<accession>A0A6V7NPV1</accession>
<dbReference type="Pfam" id="PF03372">
    <property type="entry name" value="Exo_endo_phos"/>
    <property type="match status" value="1"/>
</dbReference>
<dbReference type="InterPro" id="IPR005135">
    <property type="entry name" value="Endo/exonuclease/phosphatase"/>
</dbReference>
<dbReference type="InterPro" id="IPR036691">
    <property type="entry name" value="Endo/exonu/phosph_ase_sf"/>
</dbReference>
<sequence>MEPGPSSSRPSFSQAFLPSRSPPPGLPPLSGCVALVEVLGRLMATLRPPLSGSCSQVWGSCRDFLVADFDGPLLAVFFPNWVARESAISRSPFRFEGLNFKFSNWTEVAELDRGIFAIKFGFVFAIGRFYAGMRRMLRLLSAVSVNFGKLIYFLKGNSMRFRIPVEIESWEDANPIFLGEDMDERLGLETSEAQDRFIRLTGFSSIPGQGSLDGPSDFREGFRSAGRRVRPAFDRATGVVHPVTPAIVGPSISNPPELLPRSSRHTLSTPPVRIVTGQLGKRLSYCCQLHLPRMLPWLTPQLRSGPRTRGGLLTAWNNLLFVCIRHWCGSHTLTVLLQRKVDRQLFLIKNVYDPTSSISKVNFFQELRNIGRHPGSLWVALGDFNVLLSLNDKNGLPSNTSDILAFREVISDVGLIDLPIMNKSYTWSNGRRSPTLERLDRALISQDWLLRFPRSTLKALLRFPRSTLKALLRPRSDHTPLVLSAFTFVPTPSIFRFESFGSAILPRLR</sequence>
<feature type="domain" description="Endonuclease/exonuclease/phosphatase" evidence="2">
    <location>
        <begin position="298"/>
        <end position="478"/>
    </location>
</feature>
<dbReference type="PANTHER" id="PTHR33710:SF71">
    <property type="entry name" value="ENDONUCLEASE_EXONUCLEASE_PHOSPHATASE DOMAIN-CONTAINING PROTEIN"/>
    <property type="match status" value="1"/>
</dbReference>
<evidence type="ECO:0000259" key="2">
    <source>
        <dbReference type="Pfam" id="PF03372"/>
    </source>
</evidence>
<protein>
    <recommendedName>
        <fullName evidence="2">Endonuclease/exonuclease/phosphatase domain-containing protein</fullName>
    </recommendedName>
</protein>